<dbReference type="InterPro" id="IPR014032">
    <property type="entry name" value="Peptidase_A24A_bac"/>
</dbReference>
<evidence type="ECO:0000256" key="17">
    <source>
        <dbReference type="RuleBase" id="RU003793"/>
    </source>
</evidence>
<keyword evidence="12 19" id="KW-0472">Membrane</keyword>
<feature type="transmembrane region" description="Helical" evidence="19">
    <location>
        <begin position="119"/>
        <end position="143"/>
    </location>
</feature>
<evidence type="ECO:0000256" key="2">
    <source>
        <dbReference type="ARBA" id="ARBA00005801"/>
    </source>
</evidence>
<dbReference type="FunFam" id="1.20.120.1220:FF:000001">
    <property type="entry name" value="Type 4 prepilin-like proteins leader peptide-processing enzyme"/>
    <property type="match status" value="1"/>
</dbReference>
<dbReference type="GO" id="GO:0006465">
    <property type="term" value="P:signal peptide processing"/>
    <property type="evidence" value="ECO:0007669"/>
    <property type="project" value="TreeGrafter"/>
</dbReference>
<dbReference type="GO" id="GO:0008168">
    <property type="term" value="F:methyltransferase activity"/>
    <property type="evidence" value="ECO:0007669"/>
    <property type="project" value="UniProtKB-KW"/>
</dbReference>
<feature type="domain" description="Prepilin type IV endopeptidase peptidase" evidence="20">
    <location>
        <begin position="132"/>
        <end position="241"/>
    </location>
</feature>
<keyword evidence="23" id="KW-1185">Reference proteome</keyword>
<evidence type="ECO:0000256" key="12">
    <source>
        <dbReference type="ARBA" id="ARBA00023136"/>
    </source>
</evidence>
<evidence type="ECO:0000259" key="20">
    <source>
        <dbReference type="Pfam" id="PF01478"/>
    </source>
</evidence>
<keyword evidence="11 19" id="KW-1133">Transmembrane helix</keyword>
<keyword evidence="13 18" id="KW-0511">Multifunctional enzyme</keyword>
<evidence type="ECO:0000256" key="14">
    <source>
        <dbReference type="ARBA" id="ARBA00050401"/>
    </source>
</evidence>
<evidence type="ECO:0000256" key="11">
    <source>
        <dbReference type="ARBA" id="ARBA00022989"/>
    </source>
</evidence>
<dbReference type="Proteomes" id="UP000307956">
    <property type="component" value="Unassembled WGS sequence"/>
</dbReference>
<evidence type="ECO:0000256" key="1">
    <source>
        <dbReference type="ARBA" id="ARBA00004429"/>
    </source>
</evidence>
<feature type="transmembrane region" description="Helical" evidence="19">
    <location>
        <begin position="6"/>
        <end position="30"/>
    </location>
</feature>
<feature type="transmembrane region" description="Helical" evidence="19">
    <location>
        <begin position="253"/>
        <end position="271"/>
    </location>
</feature>
<evidence type="ECO:0000256" key="7">
    <source>
        <dbReference type="ARBA" id="ARBA00022679"/>
    </source>
</evidence>
<gene>
    <name evidence="22" type="ORF">E6O51_09050</name>
</gene>
<dbReference type="PRINTS" id="PR00864">
    <property type="entry name" value="PREPILNPTASE"/>
</dbReference>
<accession>A0A4S4AQW4</accession>
<evidence type="ECO:0000256" key="4">
    <source>
        <dbReference type="ARBA" id="ARBA00022519"/>
    </source>
</evidence>
<evidence type="ECO:0000256" key="3">
    <source>
        <dbReference type="ARBA" id="ARBA00022475"/>
    </source>
</evidence>
<evidence type="ECO:0000259" key="21">
    <source>
        <dbReference type="Pfam" id="PF06750"/>
    </source>
</evidence>
<evidence type="ECO:0000256" key="10">
    <source>
        <dbReference type="ARBA" id="ARBA00022801"/>
    </source>
</evidence>
<comment type="subcellular location">
    <subcellularLocation>
        <location evidence="1">Cell inner membrane</location>
        <topology evidence="1">Multi-pass membrane protein</topology>
    </subcellularLocation>
    <subcellularLocation>
        <location evidence="18">Cell membrane</location>
        <topology evidence="18">Multi-pass membrane protein</topology>
    </subcellularLocation>
</comment>
<comment type="caution">
    <text evidence="22">The sequence shown here is derived from an EMBL/GenBank/DDBJ whole genome shotgun (WGS) entry which is preliminary data.</text>
</comment>
<evidence type="ECO:0000256" key="5">
    <source>
        <dbReference type="ARBA" id="ARBA00022603"/>
    </source>
</evidence>
<dbReference type="PANTHER" id="PTHR30487">
    <property type="entry name" value="TYPE 4 PREPILIN-LIKE PROTEINS LEADER PEPTIDE-PROCESSING ENZYME"/>
    <property type="match status" value="1"/>
</dbReference>
<dbReference type="InterPro" id="IPR010627">
    <property type="entry name" value="Prepilin_pept_A24_N"/>
</dbReference>
<comment type="similarity">
    <text evidence="2 17">Belongs to the peptidase A24 family.</text>
</comment>
<dbReference type="Pfam" id="PF06750">
    <property type="entry name" value="A24_N_bact"/>
    <property type="match status" value="1"/>
</dbReference>
<name>A0A4S4AQW4_9RHOO</name>
<dbReference type="Pfam" id="PF01478">
    <property type="entry name" value="Peptidase_A24"/>
    <property type="match status" value="1"/>
</dbReference>
<dbReference type="EC" id="2.1.1.-" evidence="18"/>
<dbReference type="InterPro" id="IPR050882">
    <property type="entry name" value="Prepilin_peptidase/N-MTase"/>
</dbReference>
<evidence type="ECO:0000256" key="16">
    <source>
        <dbReference type="ARBA" id="ARBA00071870"/>
    </source>
</evidence>
<dbReference type="GO" id="GO:0032259">
    <property type="term" value="P:methylation"/>
    <property type="evidence" value="ECO:0007669"/>
    <property type="project" value="UniProtKB-KW"/>
</dbReference>
<dbReference type="Gene3D" id="1.20.120.1220">
    <property type="match status" value="1"/>
</dbReference>
<keyword evidence="8" id="KW-0949">S-adenosyl-L-methionine</keyword>
<evidence type="ECO:0000313" key="22">
    <source>
        <dbReference type="EMBL" id="THF61592.1"/>
    </source>
</evidence>
<evidence type="ECO:0000256" key="18">
    <source>
        <dbReference type="RuleBase" id="RU003794"/>
    </source>
</evidence>
<dbReference type="OrthoDB" id="9789291at2"/>
<dbReference type="AlphaFoldDB" id="A0A4S4AQW4"/>
<proteinExistence type="inferred from homology"/>
<dbReference type="GO" id="GO:0005886">
    <property type="term" value="C:plasma membrane"/>
    <property type="evidence" value="ECO:0007669"/>
    <property type="project" value="UniProtKB-SubCell"/>
</dbReference>
<comment type="catalytic activity">
    <reaction evidence="14 18">
        <text>Typically cleaves a -Gly-|-Phe- bond to release an N-terminal, basic peptide of 5-8 residues from type IV prepilin, and then N-methylates the new N-terminal amino group, the methyl donor being S-adenosyl-L-methionine.</text>
        <dbReference type="EC" id="3.4.23.43"/>
    </reaction>
</comment>
<evidence type="ECO:0000256" key="6">
    <source>
        <dbReference type="ARBA" id="ARBA00022670"/>
    </source>
</evidence>
<dbReference type="RefSeq" id="WP_136384666.1">
    <property type="nucleotide sequence ID" value="NZ_SSOD01000006.1"/>
</dbReference>
<keyword evidence="6 18" id="KW-0645">Protease</keyword>
<dbReference type="InterPro" id="IPR000045">
    <property type="entry name" value="Prepilin_IV_endopep_pep"/>
</dbReference>
<feature type="domain" description="Prepilin peptidase A24 N-terminal" evidence="21">
    <location>
        <begin position="17"/>
        <end position="122"/>
    </location>
</feature>
<feature type="transmembrane region" description="Helical" evidence="19">
    <location>
        <begin position="216"/>
        <end position="246"/>
    </location>
</feature>
<keyword evidence="3" id="KW-1003">Cell membrane</keyword>
<feature type="transmembrane region" description="Helical" evidence="19">
    <location>
        <begin position="155"/>
        <end position="172"/>
    </location>
</feature>
<evidence type="ECO:0000256" key="13">
    <source>
        <dbReference type="ARBA" id="ARBA00023268"/>
    </source>
</evidence>
<dbReference type="EC" id="3.4.23.43" evidence="15 18"/>
<dbReference type="EMBL" id="SSOD01000006">
    <property type="protein sequence ID" value="THF61592.1"/>
    <property type="molecule type" value="Genomic_DNA"/>
</dbReference>
<keyword evidence="9 18" id="KW-0812">Transmembrane</keyword>
<dbReference type="GO" id="GO:0004190">
    <property type="term" value="F:aspartic-type endopeptidase activity"/>
    <property type="evidence" value="ECO:0007669"/>
    <property type="project" value="UniProtKB-EC"/>
</dbReference>
<protein>
    <recommendedName>
        <fullName evidence="16 18">Prepilin leader peptidase/N-methyltransferase</fullName>
        <ecNumber evidence="18">2.1.1.-</ecNumber>
        <ecNumber evidence="15 18">3.4.23.43</ecNumber>
    </recommendedName>
</protein>
<organism evidence="22 23">
    <name type="scientific">Pseudothauera rhizosphaerae</name>
    <dbReference type="NCBI Taxonomy" id="2565932"/>
    <lineage>
        <taxon>Bacteria</taxon>
        <taxon>Pseudomonadati</taxon>
        <taxon>Pseudomonadota</taxon>
        <taxon>Betaproteobacteria</taxon>
        <taxon>Rhodocyclales</taxon>
        <taxon>Zoogloeaceae</taxon>
        <taxon>Pseudothauera</taxon>
    </lineage>
</organism>
<comment type="function">
    <text evidence="18">Plays an essential role in type IV pili and type II pseudopili formation by proteolytically removing the leader sequence from substrate proteins and subsequently monomethylating the alpha-amino group of the newly exposed N-terminal phenylalanine.</text>
</comment>
<feature type="transmembrane region" description="Helical" evidence="19">
    <location>
        <begin position="179"/>
        <end position="196"/>
    </location>
</feature>
<dbReference type="PANTHER" id="PTHR30487:SF0">
    <property type="entry name" value="PREPILIN LEADER PEPTIDASE_N-METHYLTRANSFERASE-RELATED"/>
    <property type="match status" value="1"/>
</dbReference>
<evidence type="ECO:0000256" key="8">
    <source>
        <dbReference type="ARBA" id="ARBA00022691"/>
    </source>
</evidence>
<evidence type="ECO:0000256" key="15">
    <source>
        <dbReference type="ARBA" id="ARBA00067082"/>
    </source>
</evidence>
<keyword evidence="10 18" id="KW-0378">Hydrolase</keyword>
<reference evidence="22 23" key="1">
    <citation type="submission" date="2019-04" db="EMBL/GenBank/DDBJ databases">
        <title>Azoarcus rhizosphaerae sp. nov. isolated from rhizosphere of Ficus religiosa.</title>
        <authorList>
            <person name="Lin S.-Y."/>
            <person name="Hameed A."/>
            <person name="Hsu Y.-H."/>
            <person name="Young C.-C."/>
        </authorList>
    </citation>
    <scope>NUCLEOTIDE SEQUENCE [LARGE SCALE GENOMIC DNA]</scope>
    <source>
        <strain evidence="22 23">CC-YHH848</strain>
    </source>
</reference>
<evidence type="ECO:0000256" key="19">
    <source>
        <dbReference type="SAM" id="Phobius"/>
    </source>
</evidence>
<keyword evidence="4" id="KW-0997">Cell inner membrane</keyword>
<evidence type="ECO:0000256" key="9">
    <source>
        <dbReference type="ARBA" id="ARBA00022692"/>
    </source>
</evidence>
<evidence type="ECO:0000313" key="23">
    <source>
        <dbReference type="Proteomes" id="UP000307956"/>
    </source>
</evidence>
<keyword evidence="7 18" id="KW-0808">Transferase</keyword>
<keyword evidence="5 18" id="KW-0489">Methyltransferase</keyword>
<sequence length="283" mass="30758">MIEFLHAPLAFTTAAALLGLFVGSFLNVVIHRLPRMMERDWQAQAAELRGETPPEQERFNLATPRSRCPHCGHLITALENIPVVSYLLLRGRCRHCGAPISGRYPVVESLSAVLAGYAAWHFGFGLAALGAIIFLWMMIALAFIDLDTQLLPDDLTLPLLWIGLAFNLGGTFTDLPSAVIGAMAGYLALWSVYWLFKLTTGKEGMGYGDFKLLAAIGAWLGWQLLPLTILFSSLVGAAVGIALIVFARHGRSVPIPFGPYLAAAGILALFWGESLTRLYLGAF</sequence>